<dbReference type="Proteomes" id="UP001141629">
    <property type="component" value="Unassembled WGS sequence"/>
</dbReference>
<keyword evidence="2" id="KW-1185">Reference proteome</keyword>
<evidence type="ECO:0000313" key="1">
    <source>
        <dbReference type="EMBL" id="MCV7424766.1"/>
    </source>
</evidence>
<proteinExistence type="predicted"/>
<dbReference type="AlphaFoldDB" id="A0A9X2ZBH9"/>
<name>A0A9X2ZBH9_9MYCO</name>
<dbReference type="EMBL" id="JACKVK010000022">
    <property type="protein sequence ID" value="MCV7424766.1"/>
    <property type="molecule type" value="Genomic_DNA"/>
</dbReference>
<accession>A0A9X2ZBH9</accession>
<gene>
    <name evidence="1" type="ORF">H7K45_29930</name>
</gene>
<dbReference type="PANTHER" id="PTHR33973:SF4">
    <property type="entry name" value="OS07G0153300 PROTEIN"/>
    <property type="match status" value="1"/>
</dbReference>
<dbReference type="Pfam" id="PF07103">
    <property type="entry name" value="DUF1365"/>
    <property type="match status" value="1"/>
</dbReference>
<protein>
    <submittedName>
        <fullName evidence="1">DUF1365 family protein</fullName>
    </submittedName>
</protein>
<dbReference type="RefSeq" id="WP_263999851.1">
    <property type="nucleotide sequence ID" value="NZ_JACKVK010000022.1"/>
</dbReference>
<dbReference type="PANTHER" id="PTHR33973">
    <property type="entry name" value="OS07G0153300 PROTEIN"/>
    <property type="match status" value="1"/>
</dbReference>
<organism evidence="1 2">
    <name type="scientific">Mycobacterium yunnanensis</name>
    <dbReference type="NCBI Taxonomy" id="368477"/>
    <lineage>
        <taxon>Bacteria</taxon>
        <taxon>Bacillati</taxon>
        <taxon>Actinomycetota</taxon>
        <taxon>Actinomycetes</taxon>
        <taxon>Mycobacteriales</taxon>
        <taxon>Mycobacteriaceae</taxon>
        <taxon>Mycobacterium</taxon>
    </lineage>
</organism>
<reference evidence="1" key="1">
    <citation type="submission" date="2020-07" db="EMBL/GenBank/DDBJ databases">
        <authorList>
            <person name="Pettersson B.M.F."/>
            <person name="Behra P.R.K."/>
            <person name="Ramesh M."/>
            <person name="Das S."/>
            <person name="Dasgupta S."/>
            <person name="Kirsebom L.A."/>
        </authorList>
    </citation>
    <scope>NUCLEOTIDE SEQUENCE</scope>
    <source>
        <strain evidence="1">DSM 44838</strain>
    </source>
</reference>
<comment type="caution">
    <text evidence="1">The sequence shown here is derived from an EMBL/GenBank/DDBJ whole genome shotgun (WGS) entry which is preliminary data.</text>
</comment>
<dbReference type="InterPro" id="IPR010775">
    <property type="entry name" value="DUF1365"/>
</dbReference>
<evidence type="ECO:0000313" key="2">
    <source>
        <dbReference type="Proteomes" id="UP001141629"/>
    </source>
</evidence>
<sequence length="247" mass="27857">MTAPALYRTTIRHRRQAPVHHEFEFRSYSWYVDVDELPKLPWWLRPFARFEAVDHFNDGPADSLRQRVGACLAAHDVDLGGGTVTAALQPRVLGYVFNPLSLYWCHDTTGELRCVIAEVHNTYGDRHAYVIPAQQNRSVMIPKEMYVSPFNGVDGHYRISAPLPGAVLDVVVSLHREGHPPFVATVHGERRQFTPRQVLVLQLVAPLAPLMGTLAIRFHGILLWLRGLTVVPRRHGGEIDVEGAKPR</sequence>
<reference evidence="1" key="2">
    <citation type="journal article" date="2022" name="BMC Genomics">
        <title>Comparative genome analysis of mycobacteria focusing on tRNA and non-coding RNA.</title>
        <authorList>
            <person name="Behra P.R.K."/>
            <person name="Pettersson B.M.F."/>
            <person name="Ramesh M."/>
            <person name="Das S."/>
            <person name="Dasgupta S."/>
            <person name="Kirsebom L.A."/>
        </authorList>
    </citation>
    <scope>NUCLEOTIDE SEQUENCE</scope>
    <source>
        <strain evidence="1">DSM 44838</strain>
    </source>
</reference>